<feature type="chain" id="PRO_5035861305" description="Activin types I and II receptor domain-containing protein" evidence="2">
    <location>
        <begin position="36"/>
        <end position="141"/>
    </location>
</feature>
<evidence type="ECO:0000313" key="3">
    <source>
        <dbReference type="EnsemblMetazoa" id="CJA26198a.1"/>
    </source>
</evidence>
<keyword evidence="1" id="KW-0812">Transmembrane</keyword>
<name>A0A8R1ICH4_CAEJA</name>
<organism evidence="3 4">
    <name type="scientific">Caenorhabditis japonica</name>
    <dbReference type="NCBI Taxonomy" id="281687"/>
    <lineage>
        <taxon>Eukaryota</taxon>
        <taxon>Metazoa</taxon>
        <taxon>Ecdysozoa</taxon>
        <taxon>Nematoda</taxon>
        <taxon>Chromadorea</taxon>
        <taxon>Rhabditida</taxon>
        <taxon>Rhabditina</taxon>
        <taxon>Rhabditomorpha</taxon>
        <taxon>Rhabditoidea</taxon>
        <taxon>Rhabditidae</taxon>
        <taxon>Peloderinae</taxon>
        <taxon>Caenorhabditis</taxon>
    </lineage>
</organism>
<reference evidence="3" key="2">
    <citation type="submission" date="2022-06" db="UniProtKB">
        <authorList>
            <consortium name="EnsemblMetazoa"/>
        </authorList>
    </citation>
    <scope>IDENTIFICATION</scope>
    <source>
        <strain evidence="3">DF5081</strain>
    </source>
</reference>
<evidence type="ECO:0000256" key="2">
    <source>
        <dbReference type="SAM" id="SignalP"/>
    </source>
</evidence>
<keyword evidence="1" id="KW-1133">Transmembrane helix</keyword>
<evidence type="ECO:0008006" key="5">
    <source>
        <dbReference type="Google" id="ProtNLM"/>
    </source>
</evidence>
<dbReference type="EnsemblMetazoa" id="CJA26198a.1">
    <property type="protein sequence ID" value="CJA26198a.1"/>
    <property type="gene ID" value="WBGene00181770"/>
</dbReference>
<keyword evidence="2" id="KW-0732">Signal</keyword>
<reference evidence="4" key="1">
    <citation type="submission" date="2010-08" db="EMBL/GenBank/DDBJ databases">
        <authorList>
            <consortium name="Caenorhabditis japonica Sequencing Consortium"/>
            <person name="Wilson R.K."/>
        </authorList>
    </citation>
    <scope>NUCLEOTIDE SEQUENCE [LARGE SCALE GENOMIC DNA]</scope>
    <source>
        <strain evidence="4">DF5081</strain>
    </source>
</reference>
<feature type="signal peptide" evidence="2">
    <location>
        <begin position="1"/>
        <end position="35"/>
    </location>
</feature>
<keyword evidence="4" id="KW-1185">Reference proteome</keyword>
<sequence length="141" mass="15559">MRILWKISSAPPDHARSPMSAGVSLLLVIVVLCRGSLQMWCLDGSDCEQSDTCSICEGAACLRVQRNHPMKGATVAMTCLPHDSLIHSYHPEGCRNELASGEKLCLCSAHDFCNTTTPRRTHFSVLLVLVPHLFLLRLLVF</sequence>
<protein>
    <recommendedName>
        <fullName evidence="5">Activin types I and II receptor domain-containing protein</fullName>
    </recommendedName>
</protein>
<accession>A0A8R1ICH4</accession>
<feature type="transmembrane region" description="Helical" evidence="1">
    <location>
        <begin position="122"/>
        <end position="140"/>
    </location>
</feature>
<dbReference type="AlphaFoldDB" id="A0A8R1ICH4"/>
<evidence type="ECO:0000256" key="1">
    <source>
        <dbReference type="SAM" id="Phobius"/>
    </source>
</evidence>
<dbReference type="Proteomes" id="UP000005237">
    <property type="component" value="Unassembled WGS sequence"/>
</dbReference>
<evidence type="ECO:0000313" key="4">
    <source>
        <dbReference type="Proteomes" id="UP000005237"/>
    </source>
</evidence>
<keyword evidence="1" id="KW-0472">Membrane</keyword>
<proteinExistence type="predicted"/>